<dbReference type="Proteomes" id="UP000267029">
    <property type="component" value="Unassembled WGS sequence"/>
</dbReference>
<name>A0A0R3UN19_MESCO</name>
<evidence type="ECO:0000313" key="2">
    <source>
        <dbReference type="Proteomes" id="UP000267029"/>
    </source>
</evidence>
<keyword evidence="2" id="KW-1185">Reference proteome</keyword>
<reference evidence="1 2" key="2">
    <citation type="submission" date="2018-10" db="EMBL/GenBank/DDBJ databases">
        <authorList>
            <consortium name="Pathogen Informatics"/>
        </authorList>
    </citation>
    <scope>NUCLEOTIDE SEQUENCE [LARGE SCALE GENOMIC DNA]</scope>
</reference>
<proteinExistence type="predicted"/>
<gene>
    <name evidence="1" type="ORF">MCOS_LOCUS9166</name>
</gene>
<reference evidence="3" key="1">
    <citation type="submission" date="2017-02" db="UniProtKB">
        <authorList>
            <consortium name="WormBaseParasite"/>
        </authorList>
    </citation>
    <scope>IDENTIFICATION</scope>
</reference>
<protein>
    <submittedName>
        <fullName evidence="3">AMP_N domain-containing protein</fullName>
    </submittedName>
</protein>
<organism evidence="3">
    <name type="scientific">Mesocestoides corti</name>
    <name type="common">Flatworm</name>
    <dbReference type="NCBI Taxonomy" id="53468"/>
    <lineage>
        <taxon>Eukaryota</taxon>
        <taxon>Metazoa</taxon>
        <taxon>Spiralia</taxon>
        <taxon>Lophotrochozoa</taxon>
        <taxon>Platyhelminthes</taxon>
        <taxon>Cestoda</taxon>
        <taxon>Eucestoda</taxon>
        <taxon>Cyclophyllidea</taxon>
        <taxon>Mesocestoididae</taxon>
        <taxon>Mesocestoides</taxon>
    </lineage>
</organism>
<evidence type="ECO:0000313" key="1">
    <source>
        <dbReference type="EMBL" id="VDD83163.1"/>
    </source>
</evidence>
<accession>A0A0R3UN19</accession>
<sequence>MSAVDGQESRTETQQQRGVWGGFRAYHESGLSKTLLLLGLDGRSGGHGGEGSNWAAAKHPHLIEGSFYLGDTLENVVVTGSEVAVVRYLDPLDVLLRYALRKYLVKNV</sequence>
<dbReference type="WBParaSite" id="MCOS_0000916501-mRNA-1">
    <property type="protein sequence ID" value="MCOS_0000916501-mRNA-1"/>
    <property type="gene ID" value="MCOS_0000916501"/>
</dbReference>
<dbReference type="EMBL" id="UXSR01005654">
    <property type="protein sequence ID" value="VDD83163.1"/>
    <property type="molecule type" value="Genomic_DNA"/>
</dbReference>
<evidence type="ECO:0000313" key="3">
    <source>
        <dbReference type="WBParaSite" id="MCOS_0000916501-mRNA-1"/>
    </source>
</evidence>
<dbReference type="AlphaFoldDB" id="A0A0R3UN19"/>